<comment type="caution">
    <text evidence="2">The sequence shown here is derived from an EMBL/GenBank/DDBJ whole genome shotgun (WGS) entry which is preliminary data.</text>
</comment>
<name>A0A2G8S988_9APHY</name>
<evidence type="ECO:0000256" key="1">
    <source>
        <dbReference type="SAM" id="MobiDB-lite"/>
    </source>
</evidence>
<keyword evidence="3" id="KW-1185">Reference proteome</keyword>
<feature type="compositionally biased region" description="Pro residues" evidence="1">
    <location>
        <begin position="1"/>
        <end position="10"/>
    </location>
</feature>
<accession>A0A2G8S988</accession>
<proteinExistence type="predicted"/>
<dbReference type="Proteomes" id="UP000230002">
    <property type="component" value="Unassembled WGS sequence"/>
</dbReference>
<feature type="region of interest" description="Disordered" evidence="1">
    <location>
        <begin position="1"/>
        <end position="128"/>
    </location>
</feature>
<reference evidence="2 3" key="1">
    <citation type="journal article" date="2015" name="Sci. Rep.">
        <title>Chromosome-level genome map provides insights into diverse defense mechanisms in the medicinal fungus Ganoderma sinense.</title>
        <authorList>
            <person name="Zhu Y."/>
            <person name="Xu J."/>
            <person name="Sun C."/>
            <person name="Zhou S."/>
            <person name="Xu H."/>
            <person name="Nelson D.R."/>
            <person name="Qian J."/>
            <person name="Song J."/>
            <person name="Luo H."/>
            <person name="Xiang L."/>
            <person name="Li Y."/>
            <person name="Xu Z."/>
            <person name="Ji A."/>
            <person name="Wang L."/>
            <person name="Lu S."/>
            <person name="Hayward A."/>
            <person name="Sun W."/>
            <person name="Li X."/>
            <person name="Schwartz D.C."/>
            <person name="Wang Y."/>
            <person name="Chen S."/>
        </authorList>
    </citation>
    <scope>NUCLEOTIDE SEQUENCE [LARGE SCALE GENOMIC DNA]</scope>
    <source>
        <strain evidence="2 3">ZZ0214-1</strain>
    </source>
</reference>
<feature type="compositionally biased region" description="Low complexity" evidence="1">
    <location>
        <begin position="73"/>
        <end position="101"/>
    </location>
</feature>
<feature type="compositionally biased region" description="Low complexity" evidence="1">
    <location>
        <begin position="113"/>
        <end position="128"/>
    </location>
</feature>
<feature type="compositionally biased region" description="Low complexity" evidence="1">
    <location>
        <begin position="11"/>
        <end position="20"/>
    </location>
</feature>
<protein>
    <submittedName>
        <fullName evidence="2">Uncharacterized protein</fullName>
    </submittedName>
</protein>
<dbReference type="EMBL" id="AYKW01000015">
    <property type="protein sequence ID" value="PIL30334.1"/>
    <property type="molecule type" value="Genomic_DNA"/>
</dbReference>
<sequence length="128" mass="13163">MPGSLPPRPAASPSRAGAPRLRSEAKQTARERRRETGDGKRAGADGRIKRTRRDIDIIGYSSRGFEAVPLPLPAAASASRNGSSTSTSPGPQQPLSGSPRPYATAYAGGAPESASYHASLSSLSSSSS</sequence>
<evidence type="ECO:0000313" key="3">
    <source>
        <dbReference type="Proteomes" id="UP000230002"/>
    </source>
</evidence>
<evidence type="ECO:0000313" key="2">
    <source>
        <dbReference type="EMBL" id="PIL30334.1"/>
    </source>
</evidence>
<dbReference type="AlphaFoldDB" id="A0A2G8S988"/>
<organism evidence="2 3">
    <name type="scientific">Ganoderma sinense ZZ0214-1</name>
    <dbReference type="NCBI Taxonomy" id="1077348"/>
    <lineage>
        <taxon>Eukaryota</taxon>
        <taxon>Fungi</taxon>
        <taxon>Dikarya</taxon>
        <taxon>Basidiomycota</taxon>
        <taxon>Agaricomycotina</taxon>
        <taxon>Agaricomycetes</taxon>
        <taxon>Polyporales</taxon>
        <taxon>Polyporaceae</taxon>
        <taxon>Ganoderma</taxon>
    </lineage>
</organism>
<gene>
    <name evidence="2" type="ORF">GSI_07518</name>
</gene>
<feature type="compositionally biased region" description="Basic and acidic residues" evidence="1">
    <location>
        <begin position="21"/>
        <end position="56"/>
    </location>
</feature>